<dbReference type="Pfam" id="PF00082">
    <property type="entry name" value="Peptidase_S8"/>
    <property type="match status" value="1"/>
</dbReference>
<evidence type="ECO:0000259" key="8">
    <source>
        <dbReference type="Pfam" id="PF00082"/>
    </source>
</evidence>
<dbReference type="InterPro" id="IPR015500">
    <property type="entry name" value="Peptidase_S8_subtilisin-rel"/>
</dbReference>
<keyword evidence="4 5" id="KW-0720">Serine protease</keyword>
<dbReference type="RefSeq" id="WP_205120734.1">
    <property type="nucleotide sequence ID" value="NZ_JAFBCM010000001.1"/>
</dbReference>
<feature type="chain" id="PRO_5046988675" evidence="7">
    <location>
        <begin position="27"/>
        <end position="1260"/>
    </location>
</feature>
<organism evidence="9 10">
    <name type="scientific">Tenggerimyces flavus</name>
    <dbReference type="NCBI Taxonomy" id="1708749"/>
    <lineage>
        <taxon>Bacteria</taxon>
        <taxon>Bacillati</taxon>
        <taxon>Actinomycetota</taxon>
        <taxon>Actinomycetes</taxon>
        <taxon>Propionibacteriales</taxon>
        <taxon>Nocardioidaceae</taxon>
        <taxon>Tenggerimyces</taxon>
    </lineage>
</organism>
<dbReference type="InterPro" id="IPR000209">
    <property type="entry name" value="Peptidase_S8/S53_dom"/>
</dbReference>
<gene>
    <name evidence="9" type="ORF">ACFOUW_15245</name>
</gene>
<feature type="active site" description="Charge relay system" evidence="5">
    <location>
        <position position="215"/>
    </location>
</feature>
<evidence type="ECO:0000256" key="2">
    <source>
        <dbReference type="ARBA" id="ARBA00022670"/>
    </source>
</evidence>
<name>A0ABV7YA53_9ACTN</name>
<dbReference type="PANTHER" id="PTHR43806">
    <property type="entry name" value="PEPTIDASE S8"/>
    <property type="match status" value="1"/>
</dbReference>
<keyword evidence="7" id="KW-0732">Signal</keyword>
<dbReference type="SUPFAM" id="SSF52743">
    <property type="entry name" value="Subtilisin-like"/>
    <property type="match status" value="1"/>
</dbReference>
<dbReference type="InterPro" id="IPR023827">
    <property type="entry name" value="Peptidase_S8_Asp-AS"/>
</dbReference>
<evidence type="ECO:0000313" key="9">
    <source>
        <dbReference type="EMBL" id="MFC3762196.1"/>
    </source>
</evidence>
<dbReference type="InterPro" id="IPR023828">
    <property type="entry name" value="Peptidase_S8_Ser-AS"/>
</dbReference>
<dbReference type="Gene3D" id="3.50.30.30">
    <property type="match status" value="1"/>
</dbReference>
<dbReference type="PANTHER" id="PTHR43806:SF65">
    <property type="entry name" value="SERINE PROTEASE APRX"/>
    <property type="match status" value="1"/>
</dbReference>
<dbReference type="PRINTS" id="PR00723">
    <property type="entry name" value="SUBTILISIN"/>
</dbReference>
<feature type="signal peptide" evidence="7">
    <location>
        <begin position="1"/>
        <end position="26"/>
    </location>
</feature>
<proteinExistence type="inferred from homology"/>
<accession>A0ABV7YA53</accession>
<evidence type="ECO:0000256" key="7">
    <source>
        <dbReference type="SAM" id="SignalP"/>
    </source>
</evidence>
<evidence type="ECO:0000256" key="1">
    <source>
        <dbReference type="ARBA" id="ARBA00011073"/>
    </source>
</evidence>
<dbReference type="PROSITE" id="PS00136">
    <property type="entry name" value="SUBTILASE_ASP"/>
    <property type="match status" value="1"/>
</dbReference>
<dbReference type="PROSITE" id="PS51892">
    <property type="entry name" value="SUBTILASE"/>
    <property type="match status" value="1"/>
</dbReference>
<reference evidence="10" key="1">
    <citation type="journal article" date="2019" name="Int. J. Syst. Evol. Microbiol.">
        <title>The Global Catalogue of Microorganisms (GCM) 10K type strain sequencing project: providing services to taxonomists for standard genome sequencing and annotation.</title>
        <authorList>
            <consortium name="The Broad Institute Genomics Platform"/>
            <consortium name="The Broad Institute Genome Sequencing Center for Infectious Disease"/>
            <person name="Wu L."/>
            <person name="Ma J."/>
        </authorList>
    </citation>
    <scope>NUCLEOTIDE SEQUENCE [LARGE SCALE GENOMIC DNA]</scope>
    <source>
        <strain evidence="10">CGMCC 4.7241</strain>
    </source>
</reference>
<comment type="similarity">
    <text evidence="1 5 6">Belongs to the peptidase S8 family.</text>
</comment>
<keyword evidence="2 5" id="KW-0645">Protease</keyword>
<evidence type="ECO:0000256" key="6">
    <source>
        <dbReference type="RuleBase" id="RU003355"/>
    </source>
</evidence>
<evidence type="ECO:0000256" key="5">
    <source>
        <dbReference type="PROSITE-ProRule" id="PRU01240"/>
    </source>
</evidence>
<feature type="domain" description="Peptidase S8/S53" evidence="8">
    <location>
        <begin position="206"/>
        <end position="461"/>
    </location>
</feature>
<evidence type="ECO:0000313" key="10">
    <source>
        <dbReference type="Proteomes" id="UP001595699"/>
    </source>
</evidence>
<keyword evidence="10" id="KW-1185">Reference proteome</keyword>
<dbReference type="Gene3D" id="3.40.50.200">
    <property type="entry name" value="Peptidase S8/S53 domain"/>
    <property type="match status" value="1"/>
</dbReference>
<feature type="active site" description="Charge relay system" evidence="5">
    <location>
        <position position="247"/>
    </location>
</feature>
<comment type="caution">
    <text evidence="9">The sequence shown here is derived from an EMBL/GenBank/DDBJ whole genome shotgun (WGS) entry which is preliminary data.</text>
</comment>
<evidence type="ECO:0000256" key="4">
    <source>
        <dbReference type="ARBA" id="ARBA00022825"/>
    </source>
</evidence>
<dbReference type="InterPro" id="IPR050131">
    <property type="entry name" value="Peptidase_S8_subtilisin-like"/>
</dbReference>
<dbReference type="InterPro" id="IPR036852">
    <property type="entry name" value="Peptidase_S8/S53_dom_sf"/>
</dbReference>
<sequence>MIRRVTALVAPALLATALAVPTTASAAPPVTAEQAAPAQARQVTLLTGDRIAYQRGPDGRERVTIQPALRATGLAPTFESRSDETGYYVVPSDAADDVRADRLDQELFDVRELAKLRPGPTPVIVTYDGKQALARNAEALPASTVTAVLPTVSSAAISIDDATAFWNAFAPERQRKIWFDAPVRASLAESVPQVGAPTVWQAGYDGTGVTVAVLDTGIDPTHPDLAGKIAASQNFTPEPNATDGNGHGTHVAATAAGRKGVAPGAELVVGKVLNSNGSGATSWILEGMDWAVRSGASVVNMSLGGGFSDGTDLMSEAVNRLTAETGVLFVLTAGNAGPGDSTITSPGAATSGLTVGAVDKQDRIASFSSRGPRRGDGAVKPEITAPGVGIVAARAAGTDLGDPVDEHYTSLNGTSMAAPHVAGAAALLAQAHPTWRATQLKSALVGSAHPIDTTGFAQGAGRLDVARAYAQNVAADPASLGFGAFSWPQSDDDPVTRTVTYRNDKPAPMTLQLNVGAKNLVGEPAPANALTLSATEVTVPANGSAAVTVTLDPRVGDTGAFAGQLVAIGGDTVVRTPLGYYKAVKSQRLTVRLTGSAGQPAGGSLEAVRIDSAAPTKDPFVDTIFSFYPEDGVATIDLPVGVYDVHAKLYERNFTRDHVTLGIESAVDLTSTDAALTFDARDGVLQQPKTRETTQPFASSIGFVWKLAERVAYVNTFTAAHAPDTELRAIPQRSKPDPGRFTFESHWTLAPPMVTMQVAGGRVPPMYPVYYVVPDAVERLDGDFRMPLVDAGVGEAASFAGAAGKLALVSLPVPEKDPYGYLFAQAEKAIRNGKAAGVKAVLFALELPGAITFQPVPVQGVRLPVLSLRYAEGARLRELLGAGPVQLDVRAKPTLTSTMHLHYDHPTGIPSTPPALVHQANLAAVPLSLHGDTSSQLNQLAFFAHSELPTGSLTPVGVWGPQEHTAYIGPTSDRLAWSGSMNHYAPDGSWIQAMGSDGTYERRGRTPADHWFAGPLVPGSFDVPAGELGPAWPALCAFCREGDRFLPTGLDVDAEPHHWTHTQTWLHEVHLFAGEEELPLKALSEDYYGIGYYLLPPQPATYRLTDRYADPRGGGREVRTSWTFHSAGKTAPGSIPQGSMCVMGRLEPTASCRYEPLLNVRYRLATALDNSIESGRTQRLEVTVRHHSQAGSAPLAAAAVSVSYDDGATWQSVRARAGGNGTYLVELRPNAPGQLSLRVTARDTAGNDVDQQVIRAYPIR</sequence>
<feature type="active site" description="Charge relay system" evidence="5">
    <location>
        <position position="415"/>
    </location>
</feature>
<protein>
    <submittedName>
        <fullName evidence="9">S8 family serine peptidase</fullName>
    </submittedName>
</protein>
<evidence type="ECO:0000256" key="3">
    <source>
        <dbReference type="ARBA" id="ARBA00022801"/>
    </source>
</evidence>
<dbReference type="Proteomes" id="UP001595699">
    <property type="component" value="Unassembled WGS sequence"/>
</dbReference>
<keyword evidence="3 5" id="KW-0378">Hydrolase</keyword>
<dbReference type="PROSITE" id="PS00138">
    <property type="entry name" value="SUBTILASE_SER"/>
    <property type="match status" value="1"/>
</dbReference>
<dbReference type="EMBL" id="JBHRZH010000012">
    <property type="protein sequence ID" value="MFC3762196.1"/>
    <property type="molecule type" value="Genomic_DNA"/>
</dbReference>